<feature type="transmembrane region" description="Helical" evidence="1">
    <location>
        <begin position="150"/>
        <end position="168"/>
    </location>
</feature>
<dbReference type="STRING" id="1341154.FCR2A7T_18370"/>
<sequence length="176" mass="19486">MNEVIKKNGINYGIILGVISILITASIYAIDLKLFTNMWIGISSLVIFLIVGIVLVSKTKKQLNGFITFKEAFTVYFIAGAIGATMSVLFNILLFNVIDPEAKGVVNEHAIEYAVQMMKKFNTPTEAITKAVEDMQKNDNYSVMNLLKGLVFSFVFSAIFGALLALIFRNKTSNLE</sequence>
<feature type="transmembrane region" description="Helical" evidence="1">
    <location>
        <begin position="36"/>
        <end position="56"/>
    </location>
</feature>
<evidence type="ECO:0000313" key="2">
    <source>
        <dbReference type="EMBL" id="TWI09265.1"/>
    </source>
</evidence>
<proteinExistence type="predicted"/>
<dbReference type="InterPro" id="IPR025250">
    <property type="entry name" value="DUF4199"/>
</dbReference>
<keyword evidence="1" id="KW-1133">Transmembrane helix</keyword>
<comment type="caution">
    <text evidence="2">The sequence shown here is derived from an EMBL/GenBank/DDBJ whole genome shotgun (WGS) entry which is preliminary data.</text>
</comment>
<dbReference type="AlphaFoldDB" id="V6S5P1"/>
<gene>
    <name evidence="2" type="ORF">IP98_02621</name>
</gene>
<dbReference type="OrthoDB" id="660361at2"/>
<protein>
    <submittedName>
        <fullName evidence="2">Uncharacterized protein DUF4199</fullName>
    </submittedName>
</protein>
<dbReference type="EMBL" id="VLKQ01000013">
    <property type="protein sequence ID" value="TWI09265.1"/>
    <property type="molecule type" value="Genomic_DNA"/>
</dbReference>
<keyword evidence="3" id="KW-1185">Reference proteome</keyword>
<feature type="transmembrane region" description="Helical" evidence="1">
    <location>
        <begin position="12"/>
        <end position="30"/>
    </location>
</feature>
<dbReference type="Pfam" id="PF13858">
    <property type="entry name" value="DUF4199"/>
    <property type="match status" value="1"/>
</dbReference>
<accession>V6S5P1</accession>
<organism evidence="2 3">
    <name type="scientific">Flavobacterium cauense R2A-7</name>
    <dbReference type="NCBI Taxonomy" id="1341154"/>
    <lineage>
        <taxon>Bacteria</taxon>
        <taxon>Pseudomonadati</taxon>
        <taxon>Bacteroidota</taxon>
        <taxon>Flavobacteriia</taxon>
        <taxon>Flavobacteriales</taxon>
        <taxon>Flavobacteriaceae</taxon>
        <taxon>Flavobacterium</taxon>
    </lineage>
</organism>
<dbReference type="RefSeq" id="WP_023570957.1">
    <property type="nucleotide sequence ID" value="NZ_AVBI01000016.1"/>
</dbReference>
<keyword evidence="1" id="KW-0472">Membrane</keyword>
<name>V6S5P1_9FLAO</name>
<feature type="transmembrane region" description="Helical" evidence="1">
    <location>
        <begin position="76"/>
        <end position="98"/>
    </location>
</feature>
<evidence type="ECO:0000313" key="3">
    <source>
        <dbReference type="Proteomes" id="UP000319848"/>
    </source>
</evidence>
<dbReference type="Proteomes" id="UP000319848">
    <property type="component" value="Unassembled WGS sequence"/>
</dbReference>
<reference evidence="2 3" key="1">
    <citation type="journal article" date="2015" name="Stand. Genomic Sci.">
        <title>Genomic Encyclopedia of Bacterial and Archaeal Type Strains, Phase III: the genomes of soil and plant-associated and newly described type strains.</title>
        <authorList>
            <person name="Whitman W.B."/>
            <person name="Woyke T."/>
            <person name="Klenk H.P."/>
            <person name="Zhou Y."/>
            <person name="Lilburn T.G."/>
            <person name="Beck B.J."/>
            <person name="De Vos P."/>
            <person name="Vandamme P."/>
            <person name="Eisen J.A."/>
            <person name="Garrity G."/>
            <person name="Hugenholtz P."/>
            <person name="Kyrpides N.C."/>
        </authorList>
    </citation>
    <scope>NUCLEOTIDE SEQUENCE [LARGE SCALE GENOMIC DNA]</scope>
    <source>
        <strain evidence="2 3">CGMCC 1.7270</strain>
    </source>
</reference>
<evidence type="ECO:0000256" key="1">
    <source>
        <dbReference type="SAM" id="Phobius"/>
    </source>
</evidence>
<keyword evidence="1" id="KW-0812">Transmembrane</keyword>